<feature type="region of interest" description="Disordered" evidence="1">
    <location>
        <begin position="274"/>
        <end position="335"/>
    </location>
</feature>
<organism evidence="2 3">
    <name type="scientific">Cercophora newfieldiana</name>
    <dbReference type="NCBI Taxonomy" id="92897"/>
    <lineage>
        <taxon>Eukaryota</taxon>
        <taxon>Fungi</taxon>
        <taxon>Dikarya</taxon>
        <taxon>Ascomycota</taxon>
        <taxon>Pezizomycotina</taxon>
        <taxon>Sordariomycetes</taxon>
        <taxon>Sordariomycetidae</taxon>
        <taxon>Sordariales</taxon>
        <taxon>Lasiosphaeriaceae</taxon>
        <taxon>Cercophora</taxon>
    </lineage>
</organism>
<feature type="compositionally biased region" description="Basic and acidic residues" evidence="1">
    <location>
        <begin position="805"/>
        <end position="818"/>
    </location>
</feature>
<sequence>MDPATRDRRQAFVVGLMLKEIWKGGMGLPTKSDALLELRGMEEMACSGFYSAGMTPDYVSEDFLYLTVWKMVFAECGYDTPRFPWQADLDANGNFQSPTSDMSSRYRSYYEAKAREAQGGKFRVMQEAQDQWFASSIRRADPAFQRGESAHARETKAGTSPKTAQEEHWETGGFSAASNTGGLDPQETLGASPKTVQEPEEMGGVSPSAEAPDPSPMGKEPFEAWLGRGSTRWADLESESEPEPEPEPESEDAGKCLDDLISDLVVNGFQDMVSDLGDEEVGPSTKEAREEGRSAETQPVVQTTEDSGSAKEPPKPTKGDVTTHIGAPPPKPLTLPGAKGMQAVLTKHAEGRAEAIQKMEAAARLQDIENEDEMRQVLFDNHARLEPLASAVACGVIVVRTLLLNCERPLRTRLLKDEALVESPLLAAAASLEEEAIVDNGNKVIQRSMTKDPAFKDIIEGEPMLNTLWRDKSFVLFWKSGGQPKNNAAWQDLARKSCLQCEFGEFSKETDLEHSISQAVERRQSQGYVVLGPPCVIRVLVRSHENAPDWWRNSFTLTWRQAEIASDNGRSFARNTGRKLSQRYNIIAVVVLRDRDVGFETDLVRTCTPEGMEVIMPTRCWPKLPWIRGYDAPMPSPSEMMVFFEEATDPPVDFDIQEFWKPGWTPQPDIARLMQLQIRNEEEVEEEPRPEKPRGDISAKSRGDTPSNSSASDGPRVQHSETETQSTDQGKAGNEMGSTHAQAHGAEANEEREESPDKGNSGDHPSCWSLEELLVDEAGSSNGEAEVGRVKREETMSDGDGDPDSLARKLSSEAETAKKNAGTVKSSSVASRYAPVHRDRMGTIERTRSSSPPLRVDQADVTSSADMNLVGFLVIMGLLQALRILSVRFPDAFEYPNNLAEGSLCWPEDAMIIGPRIFVADEAGESENEWDFFVIVNTENGTICAVRKRDRNWQPGPHGGTFTVVHMPSQENDGGTINFSLPRQEDFHWWISHVGLS</sequence>
<dbReference type="AlphaFoldDB" id="A0AA39XV14"/>
<name>A0AA39XV14_9PEZI</name>
<gene>
    <name evidence="2" type="ORF">B0T16DRAFT_460924</name>
</gene>
<evidence type="ECO:0000313" key="2">
    <source>
        <dbReference type="EMBL" id="KAK0640773.1"/>
    </source>
</evidence>
<accession>A0AA39XV14</accession>
<feature type="compositionally biased region" description="Basic and acidic residues" evidence="1">
    <location>
        <begin position="687"/>
        <end position="703"/>
    </location>
</feature>
<feature type="region of interest" description="Disordered" evidence="1">
    <location>
        <begin position="681"/>
        <end position="856"/>
    </location>
</feature>
<dbReference type="EMBL" id="JAULSV010000006">
    <property type="protein sequence ID" value="KAK0640773.1"/>
    <property type="molecule type" value="Genomic_DNA"/>
</dbReference>
<proteinExistence type="predicted"/>
<feature type="compositionally biased region" description="Basic and acidic residues" evidence="1">
    <location>
        <begin position="308"/>
        <end position="318"/>
    </location>
</feature>
<evidence type="ECO:0000313" key="3">
    <source>
        <dbReference type="Proteomes" id="UP001174936"/>
    </source>
</evidence>
<feature type="region of interest" description="Disordered" evidence="1">
    <location>
        <begin position="144"/>
        <end position="254"/>
    </location>
</feature>
<feature type="compositionally biased region" description="Acidic residues" evidence="1">
    <location>
        <begin position="236"/>
        <end position="251"/>
    </location>
</feature>
<feature type="compositionally biased region" description="Basic and acidic residues" evidence="1">
    <location>
        <begin position="786"/>
        <end position="795"/>
    </location>
</feature>
<feature type="compositionally biased region" description="Basic and acidic residues" evidence="1">
    <location>
        <begin position="836"/>
        <end position="848"/>
    </location>
</feature>
<reference evidence="2" key="1">
    <citation type="submission" date="2023-06" db="EMBL/GenBank/DDBJ databases">
        <title>Genome-scale phylogeny and comparative genomics of the fungal order Sordariales.</title>
        <authorList>
            <consortium name="Lawrence Berkeley National Laboratory"/>
            <person name="Hensen N."/>
            <person name="Bonometti L."/>
            <person name="Westerberg I."/>
            <person name="Brannstrom I.O."/>
            <person name="Guillou S."/>
            <person name="Cros-Aarteil S."/>
            <person name="Calhoun S."/>
            <person name="Haridas S."/>
            <person name="Kuo A."/>
            <person name="Mondo S."/>
            <person name="Pangilinan J."/>
            <person name="Riley R."/>
            <person name="Labutti K."/>
            <person name="Andreopoulos B."/>
            <person name="Lipzen A."/>
            <person name="Chen C."/>
            <person name="Yanf M."/>
            <person name="Daum C."/>
            <person name="Ng V."/>
            <person name="Clum A."/>
            <person name="Steindorff A."/>
            <person name="Ohm R."/>
            <person name="Martin F."/>
            <person name="Silar P."/>
            <person name="Natvig D."/>
            <person name="Lalanne C."/>
            <person name="Gautier V."/>
            <person name="Ament-Velasquez S.L."/>
            <person name="Kruys A."/>
            <person name="Hutchinson M.I."/>
            <person name="Powell A.J."/>
            <person name="Barry K."/>
            <person name="Miller A.N."/>
            <person name="Grigoriev I.V."/>
            <person name="Debuchy R."/>
            <person name="Gladieux P."/>
            <person name="Thoren M.H."/>
            <person name="Johannesson H."/>
        </authorList>
    </citation>
    <scope>NUCLEOTIDE SEQUENCE</scope>
    <source>
        <strain evidence="2">SMH2532-1</strain>
    </source>
</reference>
<evidence type="ECO:0000256" key="1">
    <source>
        <dbReference type="SAM" id="MobiDB-lite"/>
    </source>
</evidence>
<keyword evidence="3" id="KW-1185">Reference proteome</keyword>
<comment type="caution">
    <text evidence="2">The sequence shown here is derived from an EMBL/GenBank/DDBJ whole genome shotgun (WGS) entry which is preliminary data.</text>
</comment>
<feature type="compositionally biased region" description="Polar residues" evidence="1">
    <location>
        <begin position="295"/>
        <end position="307"/>
    </location>
</feature>
<dbReference type="Proteomes" id="UP001174936">
    <property type="component" value="Unassembled WGS sequence"/>
</dbReference>
<protein>
    <submittedName>
        <fullName evidence="2">Uncharacterized protein</fullName>
    </submittedName>
</protein>